<dbReference type="PANTHER" id="PTHR34041">
    <property type="entry name" value="PHOTOSYSTEM II REPAIR PROTEIN PSB27-H1, CHLOROPLASTIC"/>
    <property type="match status" value="1"/>
</dbReference>
<dbReference type="STRING" id="74649.A0A2P6QWU0"/>
<dbReference type="GO" id="GO:0010206">
    <property type="term" value="P:photosystem II repair"/>
    <property type="evidence" value="ECO:0007669"/>
    <property type="project" value="InterPro"/>
</dbReference>
<dbReference type="PANTHER" id="PTHR34041:SF3">
    <property type="entry name" value="PHOTOSYSTEM II D1 PRECURSOR PROCESSING PROTEIN PSB27-H2, CHLOROPLASTIC"/>
    <property type="match status" value="1"/>
</dbReference>
<dbReference type="InterPro" id="IPR038450">
    <property type="entry name" value="PSII_Psb27_sf"/>
</dbReference>
<dbReference type="OMA" id="RPENECK"/>
<dbReference type="Pfam" id="PF13326">
    <property type="entry name" value="PSII_Pbs27"/>
    <property type="match status" value="1"/>
</dbReference>
<keyword evidence="2" id="KW-1185">Reference proteome</keyword>
<accession>A0A2P6QWU0</accession>
<evidence type="ECO:0000313" key="2">
    <source>
        <dbReference type="Proteomes" id="UP000238479"/>
    </source>
</evidence>
<comment type="caution">
    <text evidence="1">The sequence shown here is derived from an EMBL/GenBank/DDBJ whole genome shotgun (WGS) entry which is preliminary data.</text>
</comment>
<evidence type="ECO:0000313" key="1">
    <source>
        <dbReference type="EMBL" id="PRQ38640.1"/>
    </source>
</evidence>
<protein>
    <submittedName>
        <fullName evidence="1">Putative photosystem II Pbs27</fullName>
    </submittedName>
</protein>
<dbReference type="HAMAP" id="MF_01481">
    <property type="entry name" value="PSII_Psb27"/>
    <property type="match status" value="1"/>
</dbReference>
<reference evidence="1 2" key="1">
    <citation type="journal article" date="2018" name="Nat. Genet.">
        <title>The Rosa genome provides new insights in the design of modern roses.</title>
        <authorList>
            <person name="Bendahmane M."/>
        </authorList>
    </citation>
    <scope>NUCLEOTIDE SEQUENCE [LARGE SCALE GENOMIC DNA]</scope>
    <source>
        <strain evidence="2">cv. Old Blush</strain>
    </source>
</reference>
<dbReference type="EMBL" id="PDCK01000042">
    <property type="protein sequence ID" value="PRQ38640.1"/>
    <property type="molecule type" value="Genomic_DNA"/>
</dbReference>
<dbReference type="Gramene" id="PRQ38640">
    <property type="protein sequence ID" value="PRQ38640"/>
    <property type="gene ID" value="RchiOBHm_Chr4g0416241"/>
</dbReference>
<dbReference type="GO" id="GO:0009523">
    <property type="term" value="C:photosystem II"/>
    <property type="evidence" value="ECO:0007669"/>
    <property type="project" value="InterPro"/>
</dbReference>
<dbReference type="GO" id="GO:0010207">
    <property type="term" value="P:photosystem II assembly"/>
    <property type="evidence" value="ECO:0007669"/>
    <property type="project" value="InterPro"/>
</dbReference>
<dbReference type="AlphaFoldDB" id="A0A2P6QWU0"/>
<dbReference type="GO" id="GO:0009543">
    <property type="term" value="C:chloroplast thylakoid lumen"/>
    <property type="evidence" value="ECO:0007669"/>
    <property type="project" value="TreeGrafter"/>
</dbReference>
<proteinExistence type="inferred from homology"/>
<dbReference type="Proteomes" id="UP000238479">
    <property type="component" value="Chromosome 4"/>
</dbReference>
<dbReference type="Gene3D" id="1.20.58.810">
    <property type="entry name" value="Photosystem II Pbs27"/>
    <property type="match status" value="1"/>
</dbReference>
<name>A0A2P6QWU0_ROSCH</name>
<dbReference type="FunFam" id="1.20.58.810:FF:000002">
    <property type="entry name" value="Photosystem II D1 processing protein PSB27-H2, chloroplastic"/>
    <property type="match status" value="1"/>
</dbReference>
<organism evidence="1 2">
    <name type="scientific">Rosa chinensis</name>
    <name type="common">China rose</name>
    <dbReference type="NCBI Taxonomy" id="74649"/>
    <lineage>
        <taxon>Eukaryota</taxon>
        <taxon>Viridiplantae</taxon>
        <taxon>Streptophyta</taxon>
        <taxon>Embryophyta</taxon>
        <taxon>Tracheophyta</taxon>
        <taxon>Spermatophyta</taxon>
        <taxon>Magnoliopsida</taxon>
        <taxon>eudicotyledons</taxon>
        <taxon>Gunneridae</taxon>
        <taxon>Pentapetalae</taxon>
        <taxon>rosids</taxon>
        <taxon>fabids</taxon>
        <taxon>Rosales</taxon>
        <taxon>Rosaceae</taxon>
        <taxon>Rosoideae</taxon>
        <taxon>Rosoideae incertae sedis</taxon>
        <taxon>Rosa</taxon>
    </lineage>
</organism>
<gene>
    <name evidence="1" type="ORF">RchiOBHm_Chr4g0416241</name>
</gene>
<dbReference type="OrthoDB" id="543314at2759"/>
<dbReference type="InterPro" id="IPR025585">
    <property type="entry name" value="PSII_Psb27"/>
</dbReference>
<sequence length="208" mass="22981">MAASVYLAPELFPLVISRTGKNNLRPNREYKMHSRCALPSEGASSTRRLVVYAGASILAVLATNDWLAPLPVLADDKSNGEEERDGVLGAIQSLLETNTKTKSGRVLPKAYLKTAKEVVKTLRESVQEDPKDNAKFRRTADAAKESIREYLSNWRGQPTVSQEESYVELEKAIRSLAGFYSKAGPSAPLPEEVKSEILRDLDTAEKFL</sequence>